<dbReference type="Gene3D" id="3.90.25.10">
    <property type="entry name" value="UDP-galactose 4-epimerase, domain 1"/>
    <property type="match status" value="1"/>
</dbReference>
<comment type="function">
    <text evidence="6">Catalyzes the reduction of dTDP-6-deoxy-L-lyxo-4-hexulose to yield dTDP-L-rhamnose.</text>
</comment>
<dbReference type="InterPro" id="IPR005913">
    <property type="entry name" value="dTDP_dehydrorham_reduct"/>
</dbReference>
<dbReference type="UniPathway" id="UPA00124"/>
<dbReference type="GO" id="GO:0008831">
    <property type="term" value="F:dTDP-4-dehydrorhamnose reductase activity"/>
    <property type="evidence" value="ECO:0007669"/>
    <property type="project" value="UniProtKB-EC"/>
</dbReference>
<evidence type="ECO:0000313" key="8">
    <source>
        <dbReference type="EMBL" id="AGA64990.1"/>
    </source>
</evidence>
<feature type="domain" description="RmlD-like substrate binding" evidence="7">
    <location>
        <begin position="1"/>
        <end position="289"/>
    </location>
</feature>
<evidence type="ECO:0000256" key="1">
    <source>
        <dbReference type="ARBA" id="ARBA00004781"/>
    </source>
</evidence>
<dbReference type="HOGENOM" id="CLU_045518_1_2_5"/>
<organism evidence="8 9">
    <name type="scientific">Liberibacter crescens (strain BT-1)</name>
    <dbReference type="NCBI Taxonomy" id="1215343"/>
    <lineage>
        <taxon>Bacteria</taxon>
        <taxon>Pseudomonadati</taxon>
        <taxon>Pseudomonadota</taxon>
        <taxon>Alphaproteobacteria</taxon>
        <taxon>Hyphomicrobiales</taxon>
        <taxon>Rhizobiaceae</taxon>
        <taxon>Liberibacter</taxon>
    </lineage>
</organism>
<dbReference type="NCBIfam" id="TIGR01214">
    <property type="entry name" value="rmlD"/>
    <property type="match status" value="1"/>
</dbReference>
<evidence type="ECO:0000256" key="2">
    <source>
        <dbReference type="ARBA" id="ARBA00010944"/>
    </source>
</evidence>
<dbReference type="eggNOG" id="COG1091">
    <property type="taxonomic scope" value="Bacteria"/>
</dbReference>
<keyword evidence="9" id="KW-1185">Reference proteome</keyword>
<evidence type="ECO:0000259" key="7">
    <source>
        <dbReference type="Pfam" id="PF04321"/>
    </source>
</evidence>
<evidence type="ECO:0000313" key="9">
    <source>
        <dbReference type="Proteomes" id="UP000010799"/>
    </source>
</evidence>
<dbReference type="PANTHER" id="PTHR10491">
    <property type="entry name" value="DTDP-4-DEHYDRORHAMNOSE REDUCTASE"/>
    <property type="match status" value="1"/>
</dbReference>
<dbReference type="EMBL" id="CP003789">
    <property type="protein sequence ID" value="AGA64990.1"/>
    <property type="molecule type" value="Genomic_DNA"/>
</dbReference>
<evidence type="ECO:0000256" key="6">
    <source>
        <dbReference type="RuleBase" id="RU364082"/>
    </source>
</evidence>
<dbReference type="AlphaFoldDB" id="L0EVV7"/>
<comment type="pathway">
    <text evidence="1 6">Carbohydrate biosynthesis; dTDP-L-rhamnose biosynthesis.</text>
</comment>
<dbReference type="STRING" id="1215343.B488_09980"/>
<proteinExistence type="inferred from homology"/>
<gene>
    <name evidence="8" type="ordered locus">B488_09980</name>
</gene>
<keyword evidence="6 8" id="KW-0560">Oxidoreductase</keyword>
<evidence type="ECO:0000256" key="4">
    <source>
        <dbReference type="ARBA" id="ARBA00017099"/>
    </source>
</evidence>
<dbReference type="Pfam" id="PF04321">
    <property type="entry name" value="RmlD_sub_bind"/>
    <property type="match status" value="1"/>
</dbReference>
<dbReference type="EC" id="1.1.1.133" evidence="3 6"/>
<dbReference type="PANTHER" id="PTHR10491:SF4">
    <property type="entry name" value="METHIONINE ADENOSYLTRANSFERASE 2 SUBUNIT BETA"/>
    <property type="match status" value="1"/>
</dbReference>
<keyword evidence="6" id="KW-0521">NADP</keyword>
<name>L0EVV7_LIBCB</name>
<dbReference type="Gene3D" id="3.40.50.720">
    <property type="entry name" value="NAD(P)-binding Rossmann-like Domain"/>
    <property type="match status" value="1"/>
</dbReference>
<evidence type="ECO:0000256" key="3">
    <source>
        <dbReference type="ARBA" id="ARBA00012929"/>
    </source>
</evidence>
<dbReference type="GO" id="GO:0019305">
    <property type="term" value="P:dTDP-rhamnose biosynthetic process"/>
    <property type="evidence" value="ECO:0007669"/>
    <property type="project" value="UniProtKB-UniPathway"/>
</dbReference>
<comment type="cofactor">
    <cofactor evidence="6">
        <name>Mg(2+)</name>
        <dbReference type="ChEBI" id="CHEBI:18420"/>
    </cofactor>
    <text evidence="6">Binds 1 Mg(2+) ion per monomer.</text>
</comment>
<dbReference type="InterPro" id="IPR036291">
    <property type="entry name" value="NAD(P)-bd_dom_sf"/>
</dbReference>
<sequence length="292" mass="32891">MRLLVIGHKGQVTSSLMLNIQKKAEIIQIGRPEFDLQTHKDFREFFLKIKPDIVVNPAAYTSVEKAESEPETVFAINAYGAGYIASAAAHINVPCIYLSTDYVFDGSQVSPIDENTTPRPLNVYGKSKLAGEEMVISHTDNYVILRTGWIYSPFNSNFLLTMLKLAETQSEINVVSDQFGTPTSALHIADSIFKIARNLIMYPEDKTLRGIFNITARGGPISWAQFAEQIFTFSGERGGPVSKVRHISTKDYTAAVQRPKYSCLDFHKLEKIHDVRHSLWKDELREVFTLLN</sequence>
<accession>L0EVV7</accession>
<dbReference type="CDD" id="cd05254">
    <property type="entry name" value="dTDP_HR_like_SDR_e"/>
    <property type="match status" value="1"/>
</dbReference>
<dbReference type="RefSeq" id="WP_015273415.1">
    <property type="nucleotide sequence ID" value="NC_019907.1"/>
</dbReference>
<reference evidence="8 9" key="1">
    <citation type="journal article" date="2012" name="Stand. Genomic Sci.">
        <title>Complete genome sequence of Liberibacter crescens BT-1.</title>
        <authorList>
            <person name="Leonard M.T."/>
            <person name="Fagen J.R."/>
            <person name="Davis-Richardson A.G."/>
            <person name="Davis M.J."/>
            <person name="Triplett E.W."/>
        </authorList>
    </citation>
    <scope>NUCLEOTIDE SEQUENCE [LARGE SCALE GENOMIC DNA]</scope>
    <source>
        <strain evidence="8 9">BT-1</strain>
    </source>
</reference>
<dbReference type="KEGG" id="lcc:B488_09980"/>
<dbReference type="SUPFAM" id="SSF51735">
    <property type="entry name" value="NAD(P)-binding Rossmann-fold domains"/>
    <property type="match status" value="1"/>
</dbReference>
<dbReference type="InterPro" id="IPR029903">
    <property type="entry name" value="RmlD-like-bd"/>
</dbReference>
<comment type="catalytic activity">
    <reaction evidence="5 6">
        <text>dTDP-beta-L-rhamnose + NADP(+) = dTDP-4-dehydro-beta-L-rhamnose + NADPH + H(+)</text>
        <dbReference type="Rhea" id="RHEA:21796"/>
        <dbReference type="ChEBI" id="CHEBI:15378"/>
        <dbReference type="ChEBI" id="CHEBI:57510"/>
        <dbReference type="ChEBI" id="CHEBI:57783"/>
        <dbReference type="ChEBI" id="CHEBI:58349"/>
        <dbReference type="ChEBI" id="CHEBI:62830"/>
        <dbReference type="EC" id="1.1.1.133"/>
    </reaction>
</comment>
<dbReference type="Proteomes" id="UP000010799">
    <property type="component" value="Chromosome"/>
</dbReference>
<evidence type="ECO:0000256" key="5">
    <source>
        <dbReference type="ARBA" id="ARBA00048200"/>
    </source>
</evidence>
<protein>
    <recommendedName>
        <fullName evidence="4 6">dTDP-4-dehydrorhamnose reductase</fullName>
        <ecNumber evidence="3 6">1.1.1.133</ecNumber>
    </recommendedName>
</protein>
<dbReference type="PATRIC" id="fig|1215343.11.peg.1026"/>
<comment type="similarity">
    <text evidence="2 6">Belongs to the dTDP-4-dehydrorhamnose reductase family.</text>
</comment>